<feature type="region of interest" description="Disordered" evidence="1">
    <location>
        <begin position="80"/>
        <end position="117"/>
    </location>
</feature>
<keyword evidence="3" id="KW-1185">Reference proteome</keyword>
<evidence type="ECO:0000256" key="1">
    <source>
        <dbReference type="SAM" id="MobiDB-lite"/>
    </source>
</evidence>
<evidence type="ECO:0008006" key="4">
    <source>
        <dbReference type="Google" id="ProtNLM"/>
    </source>
</evidence>
<reference evidence="3" key="1">
    <citation type="journal article" date="2019" name="Int. J. Syst. Evol. Microbiol.">
        <title>The Global Catalogue of Microorganisms (GCM) 10K type strain sequencing project: providing services to taxonomists for standard genome sequencing and annotation.</title>
        <authorList>
            <consortium name="The Broad Institute Genomics Platform"/>
            <consortium name="The Broad Institute Genome Sequencing Center for Infectious Disease"/>
            <person name="Wu L."/>
            <person name="Ma J."/>
        </authorList>
    </citation>
    <scope>NUCLEOTIDE SEQUENCE [LARGE SCALE GENOMIC DNA]</scope>
    <source>
        <strain evidence="3">TBRC 1826</strain>
    </source>
</reference>
<sequence>MDQTAPHRSADAADRVKATIDARVAALRLSQRGFARAAGVSYATFENVRHSRTTPRPATEHKLERVLGWAPDSIQRIREGHEPVLLNEPASAGTPSPAGAPPPLNAPSEPGFRALPRSDGSGITDYWLTEMVDGDPVSVHIPAGTDQSEEKVRKALTQAIQHMKVAWGLR</sequence>
<comment type="caution">
    <text evidence="2">The sequence shown here is derived from an EMBL/GenBank/DDBJ whole genome shotgun (WGS) entry which is preliminary data.</text>
</comment>
<dbReference type="InterPro" id="IPR010982">
    <property type="entry name" value="Lambda_DNA-bd_dom_sf"/>
</dbReference>
<dbReference type="CDD" id="cd00093">
    <property type="entry name" value="HTH_XRE"/>
    <property type="match status" value="1"/>
</dbReference>
<organism evidence="2 3">
    <name type="scientific">Nocardiopsis sediminis</name>
    <dbReference type="NCBI Taxonomy" id="1778267"/>
    <lineage>
        <taxon>Bacteria</taxon>
        <taxon>Bacillati</taxon>
        <taxon>Actinomycetota</taxon>
        <taxon>Actinomycetes</taxon>
        <taxon>Streptosporangiales</taxon>
        <taxon>Nocardiopsidaceae</taxon>
        <taxon>Nocardiopsis</taxon>
    </lineage>
</organism>
<dbReference type="EMBL" id="JBHSBH010000007">
    <property type="protein sequence ID" value="MFC3996432.1"/>
    <property type="molecule type" value="Genomic_DNA"/>
</dbReference>
<protein>
    <recommendedName>
        <fullName evidence="4">XRE family transcriptional regulator</fullName>
    </recommendedName>
</protein>
<dbReference type="RefSeq" id="WP_378532464.1">
    <property type="nucleotide sequence ID" value="NZ_JBHSBH010000007.1"/>
</dbReference>
<proteinExistence type="predicted"/>
<accession>A0ABV8FN79</accession>
<dbReference type="Gene3D" id="1.10.260.40">
    <property type="entry name" value="lambda repressor-like DNA-binding domains"/>
    <property type="match status" value="1"/>
</dbReference>
<dbReference type="InterPro" id="IPR001387">
    <property type="entry name" value="Cro/C1-type_HTH"/>
</dbReference>
<gene>
    <name evidence="2" type="ORF">ACFOVU_10925</name>
</gene>
<dbReference type="Proteomes" id="UP001595847">
    <property type="component" value="Unassembled WGS sequence"/>
</dbReference>
<name>A0ABV8FN79_9ACTN</name>
<evidence type="ECO:0000313" key="3">
    <source>
        <dbReference type="Proteomes" id="UP001595847"/>
    </source>
</evidence>
<dbReference type="SUPFAM" id="SSF47413">
    <property type="entry name" value="lambda repressor-like DNA-binding domains"/>
    <property type="match status" value="1"/>
</dbReference>
<evidence type="ECO:0000313" key="2">
    <source>
        <dbReference type="EMBL" id="MFC3996432.1"/>
    </source>
</evidence>